<dbReference type="GO" id="GO:0005524">
    <property type="term" value="F:ATP binding"/>
    <property type="evidence" value="ECO:0007669"/>
    <property type="project" value="InterPro"/>
</dbReference>
<dbReference type="OrthoDB" id="840771at2759"/>
<accession>A0A9P0AWJ6</accession>
<dbReference type="GO" id="GO:1902554">
    <property type="term" value="C:serine/threonine protein kinase complex"/>
    <property type="evidence" value="ECO:0007669"/>
    <property type="project" value="TreeGrafter"/>
</dbReference>
<dbReference type="Gene3D" id="1.10.510.10">
    <property type="entry name" value="Transferase(Phosphotransferase) domain 1"/>
    <property type="match status" value="1"/>
</dbReference>
<dbReference type="EMBL" id="OV121133">
    <property type="protein sequence ID" value="CAH0550049.1"/>
    <property type="molecule type" value="Genomic_DNA"/>
</dbReference>
<evidence type="ECO:0000313" key="3">
    <source>
        <dbReference type="EMBL" id="CAH0550049.1"/>
    </source>
</evidence>
<dbReference type="InterPro" id="IPR000719">
    <property type="entry name" value="Prot_kinase_dom"/>
</dbReference>
<evidence type="ECO:0000313" key="4">
    <source>
        <dbReference type="Proteomes" id="UP001154078"/>
    </source>
</evidence>
<dbReference type="GO" id="GO:0043539">
    <property type="term" value="F:protein serine/threonine kinase activator activity"/>
    <property type="evidence" value="ECO:0007669"/>
    <property type="project" value="InterPro"/>
</dbReference>
<keyword evidence="4" id="KW-1185">Reference proteome</keyword>
<organism evidence="3 4">
    <name type="scientific">Brassicogethes aeneus</name>
    <name type="common">Rape pollen beetle</name>
    <name type="synonym">Meligethes aeneus</name>
    <dbReference type="NCBI Taxonomy" id="1431903"/>
    <lineage>
        <taxon>Eukaryota</taxon>
        <taxon>Metazoa</taxon>
        <taxon>Ecdysozoa</taxon>
        <taxon>Arthropoda</taxon>
        <taxon>Hexapoda</taxon>
        <taxon>Insecta</taxon>
        <taxon>Pterygota</taxon>
        <taxon>Neoptera</taxon>
        <taxon>Endopterygota</taxon>
        <taxon>Coleoptera</taxon>
        <taxon>Polyphaga</taxon>
        <taxon>Cucujiformia</taxon>
        <taxon>Nitidulidae</taxon>
        <taxon>Meligethinae</taxon>
        <taxon>Brassicogethes</taxon>
    </lineage>
</organism>
<comment type="similarity">
    <text evidence="1">Belongs to the protein kinase superfamily. STE Ser/Thr protein kinase family. STE20 subfamily.</text>
</comment>
<dbReference type="InterPro" id="IPR047173">
    <property type="entry name" value="STRAD_A/B-like"/>
</dbReference>
<dbReference type="PANTHER" id="PTHR48014:SF21">
    <property type="entry name" value="SERINE_THREONINE-PROTEIN KINASE FRAY2"/>
    <property type="match status" value="1"/>
</dbReference>
<dbReference type="InterPro" id="IPR011009">
    <property type="entry name" value="Kinase-like_dom_sf"/>
</dbReference>
<dbReference type="PROSITE" id="PS50011">
    <property type="entry name" value="PROTEIN_KINASE_DOM"/>
    <property type="match status" value="1"/>
</dbReference>
<gene>
    <name evidence="3" type="ORF">MELIAE_LOCUS2961</name>
</gene>
<dbReference type="GO" id="GO:0006611">
    <property type="term" value="P:protein export from nucleus"/>
    <property type="evidence" value="ECO:0007669"/>
    <property type="project" value="TreeGrafter"/>
</dbReference>
<name>A0A9P0AWJ6_BRAAE</name>
<feature type="domain" description="Protein kinase" evidence="2">
    <location>
        <begin position="11"/>
        <end position="299"/>
    </location>
</feature>
<evidence type="ECO:0000256" key="1">
    <source>
        <dbReference type="ARBA" id="ARBA00008874"/>
    </source>
</evidence>
<dbReference type="AlphaFoldDB" id="A0A9P0AWJ6"/>
<proteinExistence type="inferred from homology"/>
<reference evidence="3" key="1">
    <citation type="submission" date="2021-12" db="EMBL/GenBank/DDBJ databases">
        <authorList>
            <person name="King R."/>
        </authorList>
    </citation>
    <scope>NUCLEOTIDE SEQUENCE</scope>
</reference>
<dbReference type="GO" id="GO:0004672">
    <property type="term" value="F:protein kinase activity"/>
    <property type="evidence" value="ECO:0007669"/>
    <property type="project" value="InterPro"/>
</dbReference>
<sequence>MAKYEAKTSSYKIISLLGQGFDGKAEVHLAKYLPTNEMLAIKKFDMDKIKEEAQLVEREIILTRQLQHPRIISYHLAFVNGPSVWVISSLMAFGSCRDLLSRYFNDGLPENAIILILRDVLDALDYIHKKGFIHRAIKASHILISATGKACLTGLRYACPMVVNGKWQKSIHSFPASTAGNLNWLSPELLEQNLLGYNEKSDIYSVGITMCELANGQEPFAGTTTTLMLTEKVRGCAPQLLDCVTFPRGLALESSGDCDSKSIENRKFSEDLHSVAELCMQRDAYYRPTAEQLLTHPLFKSHKKSMPLPDLLKPALPMSDRVAYNKDDVTNLDTINRLSQMEIYTCEWDF</sequence>
<dbReference type="Pfam" id="PF00069">
    <property type="entry name" value="Pkinase"/>
    <property type="match status" value="1"/>
</dbReference>
<dbReference type="PANTHER" id="PTHR48014">
    <property type="entry name" value="SERINE/THREONINE-PROTEIN KINASE FRAY2"/>
    <property type="match status" value="1"/>
</dbReference>
<evidence type="ECO:0000259" key="2">
    <source>
        <dbReference type="PROSITE" id="PS50011"/>
    </source>
</evidence>
<protein>
    <recommendedName>
        <fullName evidence="2">Protein kinase domain-containing protein</fullName>
    </recommendedName>
</protein>
<dbReference type="Proteomes" id="UP001154078">
    <property type="component" value="Chromosome 2"/>
</dbReference>
<dbReference type="SUPFAM" id="SSF56112">
    <property type="entry name" value="Protein kinase-like (PK-like)"/>
    <property type="match status" value="1"/>
</dbReference>
<dbReference type="Gene3D" id="3.30.200.20">
    <property type="entry name" value="Phosphorylase Kinase, domain 1"/>
    <property type="match status" value="1"/>
</dbReference>